<keyword evidence="4" id="KW-0862">Zinc</keyword>
<dbReference type="InterPro" id="IPR027417">
    <property type="entry name" value="P-loop_NTPase"/>
</dbReference>
<keyword evidence="6 8" id="KW-0239">DNA-directed DNA polymerase</keyword>
<comment type="subunit">
    <text evidence="8">DNA polymerase III contains a core (composed of alpha, epsilon and theta chains) that associates with a tau subunit. This core dimerizes to form the POLIII' complex. PolIII' associates with the gamma complex (composed of gamma, delta, delta', psi and chi chains) and with the beta chain to form the complete DNA polymerase III complex.</text>
</comment>
<evidence type="ECO:0000256" key="4">
    <source>
        <dbReference type="ARBA" id="ARBA00022833"/>
    </source>
</evidence>
<dbReference type="FunFam" id="3.40.50.300:FF:000014">
    <property type="entry name" value="DNA polymerase III subunit gamma/tau"/>
    <property type="match status" value="1"/>
</dbReference>
<dbReference type="GO" id="GO:0006261">
    <property type="term" value="P:DNA-templated DNA replication"/>
    <property type="evidence" value="ECO:0007669"/>
    <property type="project" value="TreeGrafter"/>
</dbReference>
<dbReference type="Proteomes" id="UP000295066">
    <property type="component" value="Unassembled WGS sequence"/>
</dbReference>
<dbReference type="GO" id="GO:0009360">
    <property type="term" value="C:DNA polymerase III complex"/>
    <property type="evidence" value="ECO:0007669"/>
    <property type="project" value="InterPro"/>
</dbReference>
<dbReference type="GO" id="GO:0005524">
    <property type="term" value="F:ATP binding"/>
    <property type="evidence" value="ECO:0007669"/>
    <property type="project" value="UniProtKB-KW"/>
</dbReference>
<feature type="region of interest" description="Disordered" evidence="9">
    <location>
        <begin position="363"/>
        <end position="440"/>
    </location>
</feature>
<dbReference type="EC" id="2.7.7.7" evidence="8"/>
<dbReference type="PANTHER" id="PTHR11669">
    <property type="entry name" value="REPLICATION FACTOR C / DNA POLYMERASE III GAMMA-TAU SUBUNIT"/>
    <property type="match status" value="1"/>
</dbReference>
<dbReference type="SUPFAM" id="SSF52540">
    <property type="entry name" value="P-loop containing nucleoside triphosphate hydrolases"/>
    <property type="match status" value="1"/>
</dbReference>
<dbReference type="RefSeq" id="WP_166670098.1">
    <property type="nucleotide sequence ID" value="NZ_SORI01000010.1"/>
</dbReference>
<dbReference type="CDD" id="cd00009">
    <property type="entry name" value="AAA"/>
    <property type="match status" value="1"/>
</dbReference>
<dbReference type="InterPro" id="IPR045085">
    <property type="entry name" value="HLD_clamp_pol_III_gamma_tau"/>
</dbReference>
<keyword evidence="3 8" id="KW-0547">Nucleotide-binding</keyword>
<evidence type="ECO:0000256" key="7">
    <source>
        <dbReference type="ARBA" id="ARBA00049244"/>
    </source>
</evidence>
<evidence type="ECO:0000313" key="11">
    <source>
        <dbReference type="EMBL" id="TDY59953.1"/>
    </source>
</evidence>
<dbReference type="NCBIfam" id="TIGR02397">
    <property type="entry name" value="dnaX_nterm"/>
    <property type="match status" value="1"/>
</dbReference>
<dbReference type="InterPro" id="IPR003593">
    <property type="entry name" value="AAA+_ATPase"/>
</dbReference>
<dbReference type="CDD" id="cd18137">
    <property type="entry name" value="HLD_clamp_pol_III_gamma_tau"/>
    <property type="match status" value="1"/>
</dbReference>
<dbReference type="FunFam" id="1.10.8.60:FF:000013">
    <property type="entry name" value="DNA polymerase III subunit gamma/tau"/>
    <property type="match status" value="1"/>
</dbReference>
<accession>A0A4R8M3Y3</accession>
<keyword evidence="12" id="KW-1185">Reference proteome</keyword>
<feature type="compositionally biased region" description="Pro residues" evidence="9">
    <location>
        <begin position="565"/>
        <end position="575"/>
    </location>
</feature>
<dbReference type="AlphaFoldDB" id="A0A4R8M3Y3"/>
<feature type="domain" description="AAA+ ATPase" evidence="10">
    <location>
        <begin position="36"/>
        <end position="179"/>
    </location>
</feature>
<evidence type="ECO:0000259" key="10">
    <source>
        <dbReference type="SMART" id="SM00382"/>
    </source>
</evidence>
<evidence type="ECO:0000256" key="2">
    <source>
        <dbReference type="ARBA" id="ARBA00022723"/>
    </source>
</evidence>
<dbReference type="Gene3D" id="3.40.50.300">
    <property type="entry name" value="P-loop containing nucleotide triphosphate hydrolases"/>
    <property type="match status" value="1"/>
</dbReference>
<evidence type="ECO:0000256" key="6">
    <source>
        <dbReference type="ARBA" id="ARBA00022932"/>
    </source>
</evidence>
<evidence type="ECO:0000313" key="12">
    <source>
        <dbReference type="Proteomes" id="UP000295066"/>
    </source>
</evidence>
<feature type="compositionally biased region" description="Low complexity" evidence="9">
    <location>
        <begin position="396"/>
        <end position="408"/>
    </location>
</feature>
<evidence type="ECO:0000256" key="3">
    <source>
        <dbReference type="ARBA" id="ARBA00022741"/>
    </source>
</evidence>
<dbReference type="Pfam" id="PF13177">
    <property type="entry name" value="DNA_pol3_delta2"/>
    <property type="match status" value="1"/>
</dbReference>
<dbReference type="EMBL" id="SORI01000010">
    <property type="protein sequence ID" value="TDY59953.1"/>
    <property type="molecule type" value="Genomic_DNA"/>
</dbReference>
<evidence type="ECO:0000256" key="1">
    <source>
        <dbReference type="ARBA" id="ARBA00006360"/>
    </source>
</evidence>
<comment type="catalytic activity">
    <reaction evidence="7 8">
        <text>DNA(n) + a 2'-deoxyribonucleoside 5'-triphosphate = DNA(n+1) + diphosphate</text>
        <dbReference type="Rhea" id="RHEA:22508"/>
        <dbReference type="Rhea" id="RHEA-COMP:17339"/>
        <dbReference type="Rhea" id="RHEA-COMP:17340"/>
        <dbReference type="ChEBI" id="CHEBI:33019"/>
        <dbReference type="ChEBI" id="CHEBI:61560"/>
        <dbReference type="ChEBI" id="CHEBI:173112"/>
        <dbReference type="EC" id="2.7.7.7"/>
    </reaction>
</comment>
<dbReference type="GO" id="GO:0046872">
    <property type="term" value="F:metal ion binding"/>
    <property type="evidence" value="ECO:0007669"/>
    <property type="project" value="UniProtKB-KW"/>
</dbReference>
<feature type="region of interest" description="Disordered" evidence="9">
    <location>
        <begin position="529"/>
        <end position="586"/>
    </location>
</feature>
<dbReference type="PRINTS" id="PR00300">
    <property type="entry name" value="CLPPROTEASEA"/>
</dbReference>
<dbReference type="Pfam" id="PF22608">
    <property type="entry name" value="DNAX_ATPase_lid"/>
    <property type="match status" value="1"/>
</dbReference>
<comment type="caution">
    <text evidence="11">The sequence shown here is derived from an EMBL/GenBank/DDBJ whole genome shotgun (WGS) entry which is preliminary data.</text>
</comment>
<keyword evidence="8" id="KW-0235">DNA replication</keyword>
<evidence type="ECO:0000256" key="9">
    <source>
        <dbReference type="SAM" id="MobiDB-lite"/>
    </source>
</evidence>
<reference evidence="11 12" key="1">
    <citation type="submission" date="2019-03" db="EMBL/GenBank/DDBJ databases">
        <title>Genomic Encyclopedia of Type Strains, Phase IV (KMG-IV): sequencing the most valuable type-strain genomes for metagenomic binning, comparative biology and taxonomic classification.</title>
        <authorList>
            <person name="Goeker M."/>
        </authorList>
    </citation>
    <scope>NUCLEOTIDE SEQUENCE [LARGE SCALE GENOMIC DNA]</scope>
    <source>
        <strain evidence="11 12">DSM 25964</strain>
    </source>
</reference>
<keyword evidence="8" id="KW-0808">Transferase</keyword>
<comment type="similarity">
    <text evidence="1 8">Belongs to the DnaX/STICHEL family.</text>
</comment>
<dbReference type="GO" id="GO:0003887">
    <property type="term" value="F:DNA-directed DNA polymerase activity"/>
    <property type="evidence" value="ECO:0007669"/>
    <property type="project" value="UniProtKB-KW"/>
</dbReference>
<dbReference type="Gene3D" id="1.10.8.60">
    <property type="match status" value="1"/>
</dbReference>
<dbReference type="SMART" id="SM00382">
    <property type="entry name" value="AAA"/>
    <property type="match status" value="1"/>
</dbReference>
<evidence type="ECO:0000256" key="5">
    <source>
        <dbReference type="ARBA" id="ARBA00022840"/>
    </source>
</evidence>
<comment type="function">
    <text evidence="8">DNA polymerase III is a complex, multichain enzyme responsible for most of the replicative synthesis in bacteria. This DNA polymerase also exhibits 3' to 5' exonuclease activity.</text>
</comment>
<feature type="compositionally biased region" description="Basic and acidic residues" evidence="9">
    <location>
        <begin position="409"/>
        <end position="424"/>
    </location>
</feature>
<keyword evidence="2" id="KW-0479">Metal-binding</keyword>
<protein>
    <recommendedName>
        <fullName evidence="8">DNA polymerase III subunit gamma/tau</fullName>
        <ecNumber evidence="8">2.7.7.7</ecNumber>
    </recommendedName>
</protein>
<proteinExistence type="inferred from homology"/>
<dbReference type="NCBIfam" id="NF004046">
    <property type="entry name" value="PRK05563.1"/>
    <property type="match status" value="1"/>
</dbReference>
<evidence type="ECO:0000256" key="8">
    <source>
        <dbReference type="RuleBase" id="RU364063"/>
    </source>
</evidence>
<dbReference type="InterPro" id="IPR012763">
    <property type="entry name" value="DNA_pol_III_sug/sutau_N"/>
</dbReference>
<gene>
    <name evidence="8" type="primary">dnaX</name>
    <name evidence="11" type="ORF">C8D99_11087</name>
</gene>
<name>A0A4R8M3Y3_9BACT</name>
<dbReference type="PANTHER" id="PTHR11669:SF0">
    <property type="entry name" value="PROTEIN STICHEL-LIKE 2"/>
    <property type="match status" value="1"/>
</dbReference>
<keyword evidence="8" id="KW-0548">Nucleotidyltransferase</keyword>
<sequence length="625" mass="67896">MTISLYRRYRPRTFDEVAGQDMAVDVLKKALQRNQVGHAYLFSGPRGCGKTSLARLLAKALNCENLKDGYEPCGECGSCTSITAGESLDVVEIDGASNNGVEEIRELKSHVSLSPFSSKWKVYIIDEVHMLSISAFNALLKTLEEPPSFVAFILATTEPSKVPVTIRSRCQHIPFRRITPRDIRARLVDVAERENVPWEEDAVREIARQADGALRDALSMMEQALSLGGGELSAVAVDRLLGGGTMSDLERWVASAGEDSVQPFLLLEEMFLRGASPQRVVEGLFLLFRNLWVFRKWGKDVLASLALSAGETSFLKEESPKWTTDELSGMMLFCSRLIPQVRAGLRSDVLSGLLAARILESRRTPQAERTAPPRDGGDASPGGKEPLKQPVPTPSAPAGSPSPGSAPSERFRRKDPEPPAEKENTSSGAASRTHEPVPLLPENWPGFEKVLFGRDLLLYSALAGTSVSLEDRAISVIFPGDSSYCFEVLSIERNAYSLASRAAEYFGEDVSVVLKLGDRLKKCAGGGNGDGADAEWQNPGPTIPLFRVPRDEDEAPRDGKGKTPATPPAVSPLPSVPAGGEPEDTEIPFEGLVNEVLKWGGGEIVLVRREDREGDIPEEIVPPAE</sequence>
<feature type="compositionally biased region" description="Basic and acidic residues" evidence="9">
    <location>
        <begin position="363"/>
        <end position="377"/>
    </location>
</feature>
<dbReference type="InterPro" id="IPR001270">
    <property type="entry name" value="ClpA/B"/>
</dbReference>
<organism evidence="11 12">
    <name type="scientific">Aminivibrio pyruvatiphilus</name>
    <dbReference type="NCBI Taxonomy" id="1005740"/>
    <lineage>
        <taxon>Bacteria</taxon>
        <taxon>Thermotogati</taxon>
        <taxon>Synergistota</taxon>
        <taxon>Synergistia</taxon>
        <taxon>Synergistales</taxon>
        <taxon>Aminobacteriaceae</taxon>
        <taxon>Aminivibrio</taxon>
    </lineage>
</organism>
<keyword evidence="5 8" id="KW-0067">ATP-binding</keyword>
<dbReference type="InterPro" id="IPR050238">
    <property type="entry name" value="DNA_Rep/Repair_Clamp_Loader"/>
</dbReference>